<keyword evidence="1 2" id="KW-0728">SH3 domain</keyword>
<dbReference type="SMART" id="SM00326">
    <property type="entry name" value="SH3"/>
    <property type="match status" value="1"/>
</dbReference>
<dbReference type="Gene3D" id="2.30.30.40">
    <property type="entry name" value="SH3 Domains"/>
    <property type="match status" value="2"/>
</dbReference>
<evidence type="ECO:0000313" key="4">
    <source>
        <dbReference type="EMBL" id="CAD7405043.1"/>
    </source>
</evidence>
<reference evidence="4" key="1">
    <citation type="submission" date="2020-11" db="EMBL/GenBank/DDBJ databases">
        <authorList>
            <person name="Tran Van P."/>
        </authorList>
    </citation>
    <scope>NUCLEOTIDE SEQUENCE</scope>
</reference>
<dbReference type="InterPro" id="IPR036028">
    <property type="entry name" value="SH3-like_dom_sf"/>
</dbReference>
<evidence type="ECO:0000256" key="1">
    <source>
        <dbReference type="ARBA" id="ARBA00022443"/>
    </source>
</evidence>
<name>A0A7R9CZ06_TIMCR</name>
<dbReference type="PANTHER" id="PTHR14167">
    <property type="entry name" value="SH3 DOMAIN-CONTAINING"/>
    <property type="match status" value="1"/>
</dbReference>
<gene>
    <name evidence="4" type="ORF">TCEB3V08_LOCUS7794</name>
</gene>
<dbReference type="InterPro" id="IPR050384">
    <property type="entry name" value="Endophilin_SH3RF"/>
</dbReference>
<sequence>MRQVNADWMYGRVDSREGMFPTNFVEVNVPLPHNVATALHTFTPETREDLGFPEGAAISVLNRVNGDWLYGEYNGKKGQFPASFVDHVPENLPLHKL</sequence>
<organism evidence="4">
    <name type="scientific">Timema cristinae</name>
    <name type="common">Walking stick</name>
    <dbReference type="NCBI Taxonomy" id="61476"/>
    <lineage>
        <taxon>Eukaryota</taxon>
        <taxon>Metazoa</taxon>
        <taxon>Ecdysozoa</taxon>
        <taxon>Arthropoda</taxon>
        <taxon>Hexapoda</taxon>
        <taxon>Insecta</taxon>
        <taxon>Pterygota</taxon>
        <taxon>Neoptera</taxon>
        <taxon>Polyneoptera</taxon>
        <taxon>Phasmatodea</taxon>
        <taxon>Timematodea</taxon>
        <taxon>Timematoidea</taxon>
        <taxon>Timematidae</taxon>
        <taxon>Timema</taxon>
    </lineage>
</organism>
<dbReference type="PANTHER" id="PTHR14167:SF116">
    <property type="entry name" value="CAP, ISOFORM AC"/>
    <property type="match status" value="1"/>
</dbReference>
<feature type="domain" description="SH3" evidence="3">
    <location>
        <begin position="31"/>
        <end position="90"/>
    </location>
</feature>
<dbReference type="PROSITE" id="PS50002">
    <property type="entry name" value="SH3"/>
    <property type="match status" value="1"/>
</dbReference>
<dbReference type="AlphaFoldDB" id="A0A7R9CZ06"/>
<protein>
    <recommendedName>
        <fullName evidence="3">SH3 domain-containing protein</fullName>
    </recommendedName>
</protein>
<evidence type="ECO:0000259" key="3">
    <source>
        <dbReference type="PROSITE" id="PS50002"/>
    </source>
</evidence>
<dbReference type="Pfam" id="PF00018">
    <property type="entry name" value="SH3_1"/>
    <property type="match status" value="1"/>
</dbReference>
<evidence type="ECO:0000256" key="2">
    <source>
        <dbReference type="PROSITE-ProRule" id="PRU00192"/>
    </source>
</evidence>
<accession>A0A7R9CZ06</accession>
<dbReference type="SUPFAM" id="SSF50044">
    <property type="entry name" value="SH3-domain"/>
    <property type="match status" value="2"/>
</dbReference>
<dbReference type="EMBL" id="OC319324">
    <property type="protein sequence ID" value="CAD7405043.1"/>
    <property type="molecule type" value="Genomic_DNA"/>
</dbReference>
<dbReference type="InterPro" id="IPR001452">
    <property type="entry name" value="SH3_domain"/>
</dbReference>
<proteinExistence type="predicted"/>